<sequence>MVGSGRVVSYSLPVAGFIPLCDRSVGGAESVGSTAAFAVGSGQRPPHRLALAVRATMFRVHRLGRAIVAELLRPPGGLFTARMGSRFAAPPLAWMRGLVSAPYPTRTIQNIIPPTRTIDESEPRPPSPGHGRSRPTGSLPAERPNGLLATVCLVAGVIGAIALGAASVLVRQPPTCVGSELRWNTNLSGPTSGLLVLIPADLYDALVIGELRSRSRSIIPPPPLLIEWHPTQTRDETFEVPRVVPESPRGPSRARQWDAAAARVAQQADYEAIDAGVAMLWRLEKIERLVGKARVSIRAARRVAQVQALRKKGKRTRKEMGEEREERLEMERVFAARARGEREVYRGRGGDVVEESDVERFYREWQKTPDGQLAKWCREN</sequence>
<keyword evidence="3" id="KW-1185">Reference proteome</keyword>
<evidence type="ECO:0000313" key="3">
    <source>
        <dbReference type="Proteomes" id="UP000383932"/>
    </source>
</evidence>
<accession>A0A5N5QIF7</accession>
<dbReference type="EMBL" id="SSOP01000113">
    <property type="protein sequence ID" value="KAB5591268.1"/>
    <property type="molecule type" value="Genomic_DNA"/>
</dbReference>
<organism evidence="2 3">
    <name type="scientific">Ceratobasidium theobromae</name>
    <dbReference type="NCBI Taxonomy" id="1582974"/>
    <lineage>
        <taxon>Eukaryota</taxon>
        <taxon>Fungi</taxon>
        <taxon>Dikarya</taxon>
        <taxon>Basidiomycota</taxon>
        <taxon>Agaricomycotina</taxon>
        <taxon>Agaricomycetes</taxon>
        <taxon>Cantharellales</taxon>
        <taxon>Ceratobasidiaceae</taxon>
        <taxon>Ceratobasidium</taxon>
    </lineage>
</organism>
<dbReference type="Proteomes" id="UP000383932">
    <property type="component" value="Unassembled WGS sequence"/>
</dbReference>
<comment type="caution">
    <text evidence="2">The sequence shown here is derived from an EMBL/GenBank/DDBJ whole genome shotgun (WGS) entry which is preliminary data.</text>
</comment>
<protein>
    <submittedName>
        <fullName evidence="2">Uncharacterized protein</fullName>
    </submittedName>
</protein>
<reference evidence="2 3" key="1">
    <citation type="journal article" date="2019" name="Fungal Biol. Biotechnol.">
        <title>Draft genome sequence of fastidious pathogen Ceratobasidium theobromae, which causes vascular-streak dieback in Theobroma cacao.</title>
        <authorList>
            <person name="Ali S.S."/>
            <person name="Asman A."/>
            <person name="Shao J."/>
            <person name="Firmansyah A.P."/>
            <person name="Susilo A.W."/>
            <person name="Rosmana A."/>
            <person name="McMahon P."/>
            <person name="Junaid M."/>
            <person name="Guest D."/>
            <person name="Kheng T.Y."/>
            <person name="Meinhardt L.W."/>
            <person name="Bailey B.A."/>
        </authorList>
    </citation>
    <scope>NUCLEOTIDE SEQUENCE [LARGE SCALE GENOMIC DNA]</scope>
    <source>
        <strain evidence="2 3">CT2</strain>
    </source>
</reference>
<dbReference type="AlphaFoldDB" id="A0A5N5QIF7"/>
<evidence type="ECO:0000256" key="1">
    <source>
        <dbReference type="SAM" id="MobiDB-lite"/>
    </source>
</evidence>
<gene>
    <name evidence="2" type="ORF">CTheo_5271</name>
</gene>
<feature type="region of interest" description="Disordered" evidence="1">
    <location>
        <begin position="110"/>
        <end position="141"/>
    </location>
</feature>
<name>A0A5N5QIF7_9AGAM</name>
<proteinExistence type="predicted"/>
<evidence type="ECO:0000313" key="2">
    <source>
        <dbReference type="EMBL" id="KAB5591268.1"/>
    </source>
</evidence>